<dbReference type="PANTHER" id="PTHR30595:SF6">
    <property type="entry name" value="SCHLAFEN ALBA-2 DOMAIN-CONTAINING PROTEIN"/>
    <property type="match status" value="1"/>
</dbReference>
<dbReference type="Gene3D" id="3.30.565.60">
    <property type="match status" value="1"/>
</dbReference>
<dbReference type="SUPFAM" id="SSF52467">
    <property type="entry name" value="DHS-like NAD/FAD-binding domain"/>
    <property type="match status" value="1"/>
</dbReference>
<feature type="compositionally biased region" description="Basic and acidic residues" evidence="1">
    <location>
        <begin position="890"/>
        <end position="914"/>
    </location>
</feature>
<evidence type="ECO:0000313" key="3">
    <source>
        <dbReference type="Proteomes" id="UP001165296"/>
    </source>
</evidence>
<proteinExistence type="predicted"/>
<dbReference type="Pfam" id="PF13749">
    <property type="entry name" value="HATPase_c_4"/>
    <property type="match status" value="1"/>
</dbReference>
<dbReference type="PANTHER" id="PTHR30595">
    <property type="entry name" value="GLPR-RELATED TRANSCRIPTIONAL REPRESSOR"/>
    <property type="match status" value="1"/>
</dbReference>
<dbReference type="InterPro" id="IPR038475">
    <property type="entry name" value="RecG_C_sf"/>
</dbReference>
<dbReference type="Gene3D" id="3.40.50.1220">
    <property type="entry name" value="TPP-binding domain"/>
    <property type="match status" value="1"/>
</dbReference>
<gene>
    <name evidence="2" type="ORF">LGH74_23475</name>
</gene>
<protein>
    <submittedName>
        <fullName evidence="2">SIR2 family protein</fullName>
    </submittedName>
</protein>
<sequence length="914" mass="104739">MHLNVNSAGIVATLLKNTPKPIFLLGAGASVTSGIPLAGDIVSKASKWAYARQNGKDPDDPRITRSDWLPWLRDTQAWFKEDVSMGELFPYAVENLLQPQTARKQFWVKILNPDMRVSIGYLRLAELMHLSRINTVLTTNFDECIGKARNEINQPAMIDYVRTAPEYVKISATPPFPVSVFLHGDVNNYSDRNVIEEIERMDDDLVQTLVPLLKDHPLVVVGYRGGEASIMEHLLISNAQRANNYKNGIYWCIRKGEKPEDATDYVKTLSSIIGTNFQFIEIESFDHLLDKVIWQHLGEKKIKVNFDRSLPVINRPEPTVTSFDLKSAIAYQADTFDTALLRLRIVKYCERLKISIPDIIDADWLTNQMVHLNLVRIDQEGNLLATYAGLLLFAKKPQEVVPKAQIIIKFVGPTKWLRKLLKDDSIEDEFIERTISGNLWIQLKEIDEALALVNRPFRLKNEESTDVTPYDPIALKEVIVNSLVHRDYEVQEANVIEIKPGVIRIFNPGGLMEEVRPFFEDEVMIDEIRRGRRGVKGYRNPVLADLFYGAGAMDKRGSGLYDVVQRVRQNAGHVDFEANLANTDFTVILQCRPEAVDDITQTAVPLRVITTKYTSNILEIQHLPEYISYAESLHSSRKEMYETYPTLYFPPFELFEKQVFTLTDLRIKYNTLRNLVNISTISTLALDEYLGSNEGEKRFVRLLNDSLKSHFFRCGLVVDVIKKRAYFPKSDDGARVIAYKARFKKTKRTVARPRYAANKETIRYWEHKAFYYSVRRIGEQWCLFIEPTYVFTLNGYKDLLDSTKVGRLATKKMSHDYNQSVLNDLVFWLRTLSVEPHQSFVLHSSTTDGLGDNILIAADYVSASRNDVTLIEGEFDELDDEDDDVDIDPEVGRLADQQREGFTEEAKKWDSNQE</sequence>
<accession>A0ABS8AYV9</accession>
<reference evidence="2" key="1">
    <citation type="submission" date="2021-10" db="EMBL/GenBank/DDBJ databases">
        <authorList>
            <person name="Dean J.D."/>
            <person name="Kim M.K."/>
            <person name="Newey C.N."/>
            <person name="Stoker T.S."/>
            <person name="Thompson D.W."/>
            <person name="Grose J.H."/>
        </authorList>
    </citation>
    <scope>NUCLEOTIDE SEQUENCE</scope>
    <source>
        <strain evidence="2">BT178</strain>
    </source>
</reference>
<evidence type="ECO:0000256" key="1">
    <source>
        <dbReference type="SAM" id="MobiDB-lite"/>
    </source>
</evidence>
<comment type="caution">
    <text evidence="2">The sequence shown here is derived from an EMBL/GenBank/DDBJ whole genome shotgun (WGS) entry which is preliminary data.</text>
</comment>
<feature type="region of interest" description="Disordered" evidence="1">
    <location>
        <begin position="877"/>
        <end position="914"/>
    </location>
</feature>
<dbReference type="RefSeq" id="WP_226180366.1">
    <property type="nucleotide sequence ID" value="NZ_JAJADR010000013.1"/>
</dbReference>
<dbReference type="InterPro" id="IPR029035">
    <property type="entry name" value="DHS-like_NAD/FAD-binding_dom"/>
</dbReference>
<organism evidence="2 3">
    <name type="scientific">Hymenobacter lucidus</name>
    <dbReference type="NCBI Taxonomy" id="2880930"/>
    <lineage>
        <taxon>Bacteria</taxon>
        <taxon>Pseudomonadati</taxon>
        <taxon>Bacteroidota</taxon>
        <taxon>Cytophagia</taxon>
        <taxon>Cytophagales</taxon>
        <taxon>Hymenobacteraceae</taxon>
        <taxon>Hymenobacter</taxon>
    </lineage>
</organism>
<dbReference type="Pfam" id="PF13289">
    <property type="entry name" value="SIR2_2"/>
    <property type="match status" value="1"/>
</dbReference>
<name>A0ABS8AYV9_9BACT</name>
<evidence type="ECO:0000313" key="2">
    <source>
        <dbReference type="EMBL" id="MCB2410967.1"/>
    </source>
</evidence>
<dbReference type="EMBL" id="JAJADR010000013">
    <property type="protein sequence ID" value="MCB2410967.1"/>
    <property type="molecule type" value="Genomic_DNA"/>
</dbReference>
<keyword evidence="3" id="KW-1185">Reference proteome</keyword>
<feature type="compositionally biased region" description="Acidic residues" evidence="1">
    <location>
        <begin position="877"/>
        <end position="889"/>
    </location>
</feature>
<dbReference type="Proteomes" id="UP001165296">
    <property type="component" value="Unassembled WGS sequence"/>
</dbReference>